<protein>
    <submittedName>
        <fullName evidence="2">Uncharacterized protein</fullName>
    </submittedName>
</protein>
<dbReference type="EMBL" id="BGZK01000189">
    <property type="protein sequence ID" value="GBP27069.1"/>
    <property type="molecule type" value="Genomic_DNA"/>
</dbReference>
<sequence>MIRRHNDAPPLAMMSSDALQPTHAMAIGSRRPLYLRVIAAKKEAGQSNTQKDTADGPTRSGGDAPDRPPAEKVDGDLR</sequence>
<comment type="caution">
    <text evidence="2">The sequence shown here is derived from an EMBL/GenBank/DDBJ whole genome shotgun (WGS) entry which is preliminary data.</text>
</comment>
<organism evidence="2 3">
    <name type="scientific">Eumeta variegata</name>
    <name type="common">Bagworm moth</name>
    <name type="synonym">Eumeta japonica</name>
    <dbReference type="NCBI Taxonomy" id="151549"/>
    <lineage>
        <taxon>Eukaryota</taxon>
        <taxon>Metazoa</taxon>
        <taxon>Ecdysozoa</taxon>
        <taxon>Arthropoda</taxon>
        <taxon>Hexapoda</taxon>
        <taxon>Insecta</taxon>
        <taxon>Pterygota</taxon>
        <taxon>Neoptera</taxon>
        <taxon>Endopterygota</taxon>
        <taxon>Lepidoptera</taxon>
        <taxon>Glossata</taxon>
        <taxon>Ditrysia</taxon>
        <taxon>Tineoidea</taxon>
        <taxon>Psychidae</taxon>
        <taxon>Oiketicinae</taxon>
        <taxon>Eumeta</taxon>
    </lineage>
</organism>
<accession>A0A4C1UL66</accession>
<keyword evidence="3" id="KW-1185">Reference proteome</keyword>
<gene>
    <name evidence="2" type="ORF">EVAR_16736_1</name>
</gene>
<evidence type="ECO:0000313" key="2">
    <source>
        <dbReference type="EMBL" id="GBP27069.1"/>
    </source>
</evidence>
<name>A0A4C1UL66_EUMVA</name>
<dbReference type="AlphaFoldDB" id="A0A4C1UL66"/>
<dbReference type="Proteomes" id="UP000299102">
    <property type="component" value="Unassembled WGS sequence"/>
</dbReference>
<proteinExistence type="predicted"/>
<feature type="region of interest" description="Disordered" evidence="1">
    <location>
        <begin position="39"/>
        <end position="78"/>
    </location>
</feature>
<evidence type="ECO:0000256" key="1">
    <source>
        <dbReference type="SAM" id="MobiDB-lite"/>
    </source>
</evidence>
<reference evidence="2 3" key="1">
    <citation type="journal article" date="2019" name="Commun. Biol.">
        <title>The bagworm genome reveals a unique fibroin gene that provides high tensile strength.</title>
        <authorList>
            <person name="Kono N."/>
            <person name="Nakamura H."/>
            <person name="Ohtoshi R."/>
            <person name="Tomita M."/>
            <person name="Numata K."/>
            <person name="Arakawa K."/>
        </authorList>
    </citation>
    <scope>NUCLEOTIDE SEQUENCE [LARGE SCALE GENOMIC DNA]</scope>
</reference>
<feature type="compositionally biased region" description="Basic and acidic residues" evidence="1">
    <location>
        <begin position="64"/>
        <end position="78"/>
    </location>
</feature>
<evidence type="ECO:0000313" key="3">
    <source>
        <dbReference type="Proteomes" id="UP000299102"/>
    </source>
</evidence>